<feature type="transmembrane region" description="Helical" evidence="7">
    <location>
        <begin position="28"/>
        <end position="51"/>
    </location>
</feature>
<evidence type="ECO:0000313" key="9">
    <source>
        <dbReference type="Proteomes" id="UP000053669"/>
    </source>
</evidence>
<feature type="transmembrane region" description="Helical" evidence="7">
    <location>
        <begin position="365"/>
        <end position="386"/>
    </location>
</feature>
<feature type="transmembrane region" description="Helical" evidence="7">
    <location>
        <begin position="260"/>
        <end position="280"/>
    </location>
</feature>
<evidence type="ECO:0000256" key="7">
    <source>
        <dbReference type="SAM" id="Phobius"/>
    </source>
</evidence>
<feature type="transmembrane region" description="Helical" evidence="7">
    <location>
        <begin position="146"/>
        <end position="167"/>
    </location>
</feature>
<evidence type="ECO:0000256" key="6">
    <source>
        <dbReference type="SAM" id="MobiDB-lite"/>
    </source>
</evidence>
<feature type="transmembrane region" description="Helical" evidence="7">
    <location>
        <begin position="106"/>
        <end position="134"/>
    </location>
</feature>
<dbReference type="PIRSF" id="PIRSF006060">
    <property type="entry name" value="AA_transporter"/>
    <property type="match status" value="1"/>
</dbReference>
<name>A0A101SI35_9ACTN</name>
<dbReference type="STRING" id="58343.AQJ46_01410"/>
<feature type="transmembrane region" description="Helical" evidence="7">
    <location>
        <begin position="63"/>
        <end position="85"/>
    </location>
</feature>
<dbReference type="PANTHER" id="PTHR42770">
    <property type="entry name" value="AMINO ACID TRANSPORTER-RELATED"/>
    <property type="match status" value="1"/>
</dbReference>
<proteinExistence type="predicted"/>
<dbReference type="RefSeq" id="WP_059203798.1">
    <property type="nucleotide sequence ID" value="NZ_KQ948656.1"/>
</dbReference>
<feature type="transmembrane region" description="Helical" evidence="7">
    <location>
        <begin position="406"/>
        <end position="425"/>
    </location>
</feature>
<dbReference type="EMBL" id="LMWU01000001">
    <property type="protein sequence ID" value="KUN74254.1"/>
    <property type="molecule type" value="Genomic_DNA"/>
</dbReference>
<reference evidence="8 9" key="1">
    <citation type="submission" date="2015-10" db="EMBL/GenBank/DDBJ databases">
        <title>Draft genome sequence of Streptomyces canus DSM 40017, type strain for the species Streptomyces canus.</title>
        <authorList>
            <person name="Ruckert C."/>
            <person name="Winkler A."/>
            <person name="Kalinowski J."/>
            <person name="Kampfer P."/>
            <person name="Glaeser S."/>
        </authorList>
    </citation>
    <scope>NUCLEOTIDE SEQUENCE [LARGE SCALE GENOMIC DNA]</scope>
    <source>
        <strain evidence="8 9">DSM 40017</strain>
    </source>
</reference>
<feature type="transmembrane region" description="Helical" evidence="7">
    <location>
        <begin position="174"/>
        <end position="194"/>
    </location>
</feature>
<evidence type="ECO:0000256" key="1">
    <source>
        <dbReference type="ARBA" id="ARBA00004651"/>
    </source>
</evidence>
<accession>A0A101SI35</accession>
<dbReference type="Pfam" id="PF13520">
    <property type="entry name" value="AA_permease_2"/>
    <property type="match status" value="1"/>
</dbReference>
<feature type="region of interest" description="Disordered" evidence="6">
    <location>
        <begin position="1"/>
        <end position="23"/>
    </location>
</feature>
<dbReference type="Proteomes" id="UP000053669">
    <property type="component" value="Unassembled WGS sequence"/>
</dbReference>
<keyword evidence="5 7" id="KW-0472">Membrane</keyword>
<organism evidence="8 9">
    <name type="scientific">Streptomyces canus</name>
    <dbReference type="NCBI Taxonomy" id="58343"/>
    <lineage>
        <taxon>Bacteria</taxon>
        <taxon>Bacillati</taxon>
        <taxon>Actinomycetota</taxon>
        <taxon>Actinomycetes</taxon>
        <taxon>Kitasatosporales</taxon>
        <taxon>Streptomycetaceae</taxon>
        <taxon>Streptomyces</taxon>
        <taxon>Streptomyces aurantiacus group</taxon>
    </lineage>
</organism>
<evidence type="ECO:0000256" key="3">
    <source>
        <dbReference type="ARBA" id="ARBA00022692"/>
    </source>
</evidence>
<evidence type="ECO:0008006" key="10">
    <source>
        <dbReference type="Google" id="ProtNLM"/>
    </source>
</evidence>
<keyword evidence="3 7" id="KW-0812">Transmembrane</keyword>
<evidence type="ECO:0000256" key="2">
    <source>
        <dbReference type="ARBA" id="ARBA00022475"/>
    </source>
</evidence>
<feature type="transmembrane region" description="Helical" evidence="7">
    <location>
        <begin position="432"/>
        <end position="456"/>
    </location>
</feature>
<evidence type="ECO:0000256" key="5">
    <source>
        <dbReference type="ARBA" id="ARBA00023136"/>
    </source>
</evidence>
<sequence length="525" mass="54782">MTDVPVSTRPPAEPRATSESQHGRLDSAALGLPSVLFCIVTGAAPMTAMLFNVPVAVMGGGYAAPAAFLLATVALTVFSVGYIAMSRRVTSTGGFYTFISRGLGRVTGVGSGVLIALCYIVFSAAVIGVMGYFAATSVEEWTGVSVPVAVYMFGGLAVMSLLAWFHIELTAKVLGVLLVSEVLVLLVLGIGVMIDGGAHGLSAAPLNPGELFGNDDATNVFGSAAAGVALFAAFWSWVGFEMAPNYAEESRDPHKIASRATYGSVIGLGVFYMFVSYVYVTGWGLPESVQAVKDQFAGKFASAFYPLSDRYVGSPLTTAMEVLAITSSFACAMAFYNTGARYLFSLGREGVLPPVLARTSRRHSPIVAAMTVSAAVGLYVLAFVIYDSSAEGALLKLGTWSPLLGVLGILGVQALASAAIIRYFLTTARDGFHWFATLVAPVLGGAAMIGACYLLIDNRSVLAGAEDVPFITYLPWIVLAMFLAGVVIAVVLRSRSPEKYAALGHFALADPDVEDAAGDPAVAVS</sequence>
<keyword evidence="2" id="KW-1003">Cell membrane</keyword>
<gene>
    <name evidence="8" type="ORF">AQJ46_01410</name>
</gene>
<dbReference type="GO" id="GO:0022857">
    <property type="term" value="F:transmembrane transporter activity"/>
    <property type="evidence" value="ECO:0007669"/>
    <property type="project" value="InterPro"/>
</dbReference>
<dbReference type="PANTHER" id="PTHR42770:SF16">
    <property type="entry name" value="AMINO ACID PERMEASE"/>
    <property type="match status" value="1"/>
</dbReference>
<comment type="caution">
    <text evidence="8">The sequence shown here is derived from an EMBL/GenBank/DDBJ whole genome shotgun (WGS) entry which is preliminary data.</text>
</comment>
<feature type="transmembrane region" description="Helical" evidence="7">
    <location>
        <begin position="468"/>
        <end position="492"/>
    </location>
</feature>
<dbReference type="InterPro" id="IPR050367">
    <property type="entry name" value="APC_superfamily"/>
</dbReference>
<dbReference type="Gene3D" id="1.20.1740.10">
    <property type="entry name" value="Amino acid/polyamine transporter I"/>
    <property type="match status" value="1"/>
</dbReference>
<dbReference type="GO" id="GO:0005886">
    <property type="term" value="C:plasma membrane"/>
    <property type="evidence" value="ECO:0007669"/>
    <property type="project" value="UniProtKB-SubCell"/>
</dbReference>
<protein>
    <recommendedName>
        <fullName evidence="10">Amino acid permease</fullName>
    </recommendedName>
</protein>
<dbReference type="AlphaFoldDB" id="A0A101SI35"/>
<evidence type="ECO:0000313" key="8">
    <source>
        <dbReference type="EMBL" id="KUN74254.1"/>
    </source>
</evidence>
<comment type="subcellular location">
    <subcellularLocation>
        <location evidence="1">Cell membrane</location>
        <topology evidence="1">Multi-pass membrane protein</topology>
    </subcellularLocation>
</comment>
<keyword evidence="4 7" id="KW-1133">Transmembrane helix</keyword>
<dbReference type="InterPro" id="IPR002293">
    <property type="entry name" value="AA/rel_permease1"/>
</dbReference>
<evidence type="ECO:0000256" key="4">
    <source>
        <dbReference type="ARBA" id="ARBA00022989"/>
    </source>
</evidence>
<feature type="transmembrane region" description="Helical" evidence="7">
    <location>
        <begin position="322"/>
        <end position="344"/>
    </location>
</feature>
<feature type="transmembrane region" description="Helical" evidence="7">
    <location>
        <begin position="220"/>
        <end position="240"/>
    </location>
</feature>